<dbReference type="InterPro" id="IPR040493">
    <property type="entry name" value="DUF5518"/>
</dbReference>
<evidence type="ECO:0000256" key="1">
    <source>
        <dbReference type="SAM" id="Phobius"/>
    </source>
</evidence>
<comment type="caution">
    <text evidence="2">The sequence shown here is derived from an EMBL/GenBank/DDBJ whole genome shotgun (WGS) entry which is preliminary data.</text>
</comment>
<keyword evidence="1" id="KW-0472">Membrane</keyword>
<feature type="transmembrane region" description="Helical" evidence="1">
    <location>
        <begin position="36"/>
        <end position="54"/>
    </location>
</feature>
<organism evidence="2 3">
    <name type="scientific">Methanothermococcus okinawensis</name>
    <dbReference type="NCBI Taxonomy" id="155863"/>
    <lineage>
        <taxon>Archaea</taxon>
        <taxon>Methanobacteriati</taxon>
        <taxon>Methanobacteriota</taxon>
        <taxon>Methanomada group</taxon>
        <taxon>Methanococci</taxon>
        <taxon>Methanococcales</taxon>
        <taxon>Methanococcaceae</taxon>
        <taxon>Methanothermococcus</taxon>
    </lineage>
</organism>
<feature type="transmembrane region" description="Helical" evidence="1">
    <location>
        <begin position="101"/>
        <end position="132"/>
    </location>
</feature>
<evidence type="ECO:0000313" key="3">
    <source>
        <dbReference type="Proteomes" id="UP000623215"/>
    </source>
</evidence>
<evidence type="ECO:0000313" key="2">
    <source>
        <dbReference type="EMBL" id="HIQ32077.1"/>
    </source>
</evidence>
<proteinExistence type="predicted"/>
<dbReference type="AlphaFoldDB" id="A0A833ECY9"/>
<keyword evidence="1" id="KW-0812">Transmembrane</keyword>
<name>A0A833ECY9_9EURY</name>
<protein>
    <recommendedName>
        <fullName evidence="4">DUF5518 domain-containing protein</fullName>
    </recommendedName>
</protein>
<feature type="transmembrane region" description="Helical" evidence="1">
    <location>
        <begin position="60"/>
        <end position="89"/>
    </location>
</feature>
<gene>
    <name evidence="2" type="ORF">EYH55_01160</name>
</gene>
<keyword evidence="1" id="KW-1133">Transmembrane helix</keyword>
<dbReference type="Proteomes" id="UP000623215">
    <property type="component" value="Unassembled WGS sequence"/>
</dbReference>
<dbReference type="EMBL" id="DQVW01000015">
    <property type="protein sequence ID" value="HIQ32077.1"/>
    <property type="molecule type" value="Genomic_DNA"/>
</dbReference>
<accession>A0A833ECY9</accession>
<dbReference type="Pfam" id="PF17647">
    <property type="entry name" value="DUF5518"/>
    <property type="match status" value="1"/>
</dbReference>
<evidence type="ECO:0008006" key="4">
    <source>
        <dbReference type="Google" id="ProtNLM"/>
    </source>
</evidence>
<feature type="transmembrane region" description="Helical" evidence="1">
    <location>
        <begin position="6"/>
        <end position="29"/>
    </location>
</feature>
<sequence length="134" mass="14219">MKLGEVVRPALIGGVITGILAFIFSFIPLVGYCSCFLYLLSGIITGYLLSQGYLPSDRDYLISGALSGGIAGFVSWCLDTVITIVDGFLSGTLTTMDMDLAVLALLLFIGILVSTTIGVAFGVVGAAMYRIWKY</sequence>
<reference evidence="2" key="1">
    <citation type="journal article" date="2020" name="ISME J.">
        <title>Gammaproteobacteria mediating utilization of methyl-, sulfur- and petroleum organic compounds in deep ocean hydrothermal plumes.</title>
        <authorList>
            <person name="Zhou Z."/>
            <person name="Liu Y."/>
            <person name="Pan J."/>
            <person name="Cron B.R."/>
            <person name="Toner B.M."/>
            <person name="Anantharaman K."/>
            <person name="Breier J.A."/>
            <person name="Dick G.J."/>
            <person name="Li M."/>
        </authorList>
    </citation>
    <scope>NUCLEOTIDE SEQUENCE</scope>
    <source>
        <strain evidence="2">SZUA-1534</strain>
    </source>
</reference>